<dbReference type="Proteomes" id="UP001496627">
    <property type="component" value="Unassembled WGS sequence"/>
</dbReference>
<dbReference type="CDD" id="cd03801">
    <property type="entry name" value="GT4_PimA-like"/>
    <property type="match status" value="1"/>
</dbReference>
<dbReference type="EMBL" id="JBEAAL010000016">
    <property type="protein sequence ID" value="MEQ1407204.1"/>
    <property type="molecule type" value="Genomic_DNA"/>
</dbReference>
<dbReference type="EC" id="2.4.-.-" evidence="4"/>
<sequence>MMLGLRGIPNVQGGVEKHVEMLAQELVARGWDVEVLGRRQYLAEQKGSIWRGIRIAPLWAPKSMLFEAFAHTLIGVLYAAVRRPDILHIHAVGPGLLTPLARLFGLKVVMTHHGYDYDREKWSPTAKRVLKLGERLAMRFASARIAVSRDVAETMKRRYGAKVAHVPNGVTVRPSLVGKATLDRFGLQRRRYIVMVARFVPEKRQTDLIAAFGKLKQTDWKLVLVGGADHRGTTYAKEIEEMAARVPNVVLTGFQSGEELAALFSQAGLFVLPSIHEGMPISLLEAMGYGLPVLASDIVANHEVELPPEDYFPAGNVDALAEALARKIAEPFGHQTALSRIREMERTYAWPSITRSTLEVYKSLVSSGK</sequence>
<dbReference type="PANTHER" id="PTHR46401">
    <property type="entry name" value="GLYCOSYLTRANSFERASE WBBK-RELATED"/>
    <property type="match status" value="1"/>
</dbReference>
<keyword evidence="4" id="KW-0328">Glycosyltransferase</keyword>
<comment type="caution">
    <text evidence="4">The sequence shown here is derived from an EMBL/GenBank/DDBJ whole genome shotgun (WGS) entry which is preliminary data.</text>
</comment>
<feature type="domain" description="Glycosyltransferase subfamily 4-like N-terminal" evidence="3">
    <location>
        <begin position="13"/>
        <end position="171"/>
    </location>
</feature>
<protein>
    <submittedName>
        <fullName evidence="4">Glycosyltransferase family 4 protein</fullName>
        <ecNumber evidence="4">2.4.-.-</ecNumber>
    </submittedName>
</protein>
<dbReference type="Pfam" id="PF00534">
    <property type="entry name" value="Glycos_transf_1"/>
    <property type="match status" value="1"/>
</dbReference>
<proteinExistence type="predicted"/>
<gene>
    <name evidence="4" type="ORF">ABK249_19920</name>
</gene>
<evidence type="ECO:0000313" key="5">
    <source>
        <dbReference type="Proteomes" id="UP001496627"/>
    </source>
</evidence>
<organism evidence="4 5">
    <name type="scientific">Neorhizobium phenanthreniclasticum</name>
    <dbReference type="NCBI Taxonomy" id="3157917"/>
    <lineage>
        <taxon>Bacteria</taxon>
        <taxon>Pseudomonadati</taxon>
        <taxon>Pseudomonadota</taxon>
        <taxon>Alphaproteobacteria</taxon>
        <taxon>Hyphomicrobiales</taxon>
        <taxon>Rhizobiaceae</taxon>
        <taxon>Rhizobium/Agrobacterium group</taxon>
        <taxon>Neorhizobium</taxon>
    </lineage>
</organism>
<name>A0ABV0M5N9_9HYPH</name>
<keyword evidence="5" id="KW-1185">Reference proteome</keyword>
<evidence type="ECO:0000313" key="4">
    <source>
        <dbReference type="EMBL" id="MEQ1407204.1"/>
    </source>
</evidence>
<dbReference type="Gene3D" id="3.40.50.2000">
    <property type="entry name" value="Glycogen Phosphorylase B"/>
    <property type="match status" value="2"/>
</dbReference>
<dbReference type="InterPro" id="IPR001296">
    <property type="entry name" value="Glyco_trans_1"/>
</dbReference>
<dbReference type="GO" id="GO:0016757">
    <property type="term" value="F:glycosyltransferase activity"/>
    <property type="evidence" value="ECO:0007669"/>
    <property type="project" value="UniProtKB-KW"/>
</dbReference>
<evidence type="ECO:0000256" key="1">
    <source>
        <dbReference type="ARBA" id="ARBA00022679"/>
    </source>
</evidence>
<accession>A0ABV0M5N9</accession>
<dbReference type="Pfam" id="PF13439">
    <property type="entry name" value="Glyco_transf_4"/>
    <property type="match status" value="1"/>
</dbReference>
<dbReference type="SUPFAM" id="SSF53756">
    <property type="entry name" value="UDP-Glycosyltransferase/glycogen phosphorylase"/>
    <property type="match status" value="1"/>
</dbReference>
<evidence type="ECO:0000259" key="2">
    <source>
        <dbReference type="Pfam" id="PF00534"/>
    </source>
</evidence>
<reference evidence="4 5" key="1">
    <citation type="submission" date="2024-05" db="EMBL/GenBank/DDBJ databases">
        <title>Neorhizobium sp. Rsf11, a plant growth promoting and heavy metal resistant PAH-degrader.</title>
        <authorList>
            <person name="Golubev S.N."/>
            <person name="Muratova A.Y."/>
            <person name="Markelova M.I."/>
        </authorList>
    </citation>
    <scope>NUCLEOTIDE SEQUENCE [LARGE SCALE GENOMIC DNA]</scope>
    <source>
        <strain evidence="4 5">Rsf11</strain>
    </source>
</reference>
<dbReference type="InterPro" id="IPR028098">
    <property type="entry name" value="Glyco_trans_4-like_N"/>
</dbReference>
<evidence type="ECO:0000259" key="3">
    <source>
        <dbReference type="Pfam" id="PF13439"/>
    </source>
</evidence>
<feature type="domain" description="Glycosyl transferase family 1" evidence="2">
    <location>
        <begin position="189"/>
        <end position="331"/>
    </location>
</feature>
<dbReference type="PANTHER" id="PTHR46401:SF2">
    <property type="entry name" value="GLYCOSYLTRANSFERASE WBBK-RELATED"/>
    <property type="match status" value="1"/>
</dbReference>
<keyword evidence="1 4" id="KW-0808">Transferase</keyword>